<evidence type="ECO:0000259" key="1">
    <source>
        <dbReference type="Pfam" id="PF01052"/>
    </source>
</evidence>
<accession>A0A3N6SGC3</accession>
<dbReference type="Pfam" id="PF26304">
    <property type="entry name" value="FliMN_C_rel"/>
    <property type="match status" value="1"/>
</dbReference>
<organism evidence="3 4">
    <name type="scientific">Erwinia psidii</name>
    <dbReference type="NCBI Taxonomy" id="69224"/>
    <lineage>
        <taxon>Bacteria</taxon>
        <taxon>Pseudomonadati</taxon>
        <taxon>Pseudomonadota</taxon>
        <taxon>Gammaproteobacteria</taxon>
        <taxon>Enterobacterales</taxon>
        <taxon>Erwiniaceae</taxon>
        <taxon>Erwinia</taxon>
    </lineage>
</organism>
<name>A0A3N6SGC3_9GAMM</name>
<evidence type="ECO:0000313" key="3">
    <source>
        <dbReference type="EMBL" id="RQM38953.1"/>
    </source>
</evidence>
<comment type="caution">
    <text evidence="3">The sequence shown here is derived from an EMBL/GenBank/DDBJ whole genome shotgun (WGS) entry which is preliminary data.</text>
</comment>
<dbReference type="Pfam" id="PF01052">
    <property type="entry name" value="FliMN_C"/>
    <property type="match status" value="1"/>
</dbReference>
<evidence type="ECO:0000313" key="4">
    <source>
        <dbReference type="Proteomes" id="UP000279457"/>
    </source>
</evidence>
<feature type="domain" description="SpaO FliM/N C-terminal related" evidence="2">
    <location>
        <begin position="147"/>
        <end position="208"/>
    </location>
</feature>
<dbReference type="OrthoDB" id="6620871at2"/>
<dbReference type="SUPFAM" id="SSF101801">
    <property type="entry name" value="Surface presentation of antigens (SPOA)"/>
    <property type="match status" value="1"/>
</dbReference>
<dbReference type="Proteomes" id="UP000279457">
    <property type="component" value="Unassembled WGS sequence"/>
</dbReference>
<reference evidence="3 4" key="1">
    <citation type="submission" date="2018-10" db="EMBL/GenBank/DDBJ databases">
        <title>Draft genome sequence for the type isolate of Erwinia psidii, agent causal of bacterial blight in guava (Psidium guajava) and wilt and die-back of Eucalyptus spp.</title>
        <authorList>
            <person name="Hermenegildo P.S."/>
            <person name="Santos S.A."/>
            <person name="Guimaraes L.M.S."/>
            <person name="Vidigal P.M.P."/>
            <person name="Pereira I.C."/>
            <person name="Badel J.L."/>
            <person name="Alfenas-Zerbini P."/>
            <person name="Ferreira M.A.S.V."/>
            <person name="Alfenas A.C."/>
        </authorList>
    </citation>
    <scope>NUCLEOTIDE SEQUENCE [LARGE SCALE GENOMIC DNA]</scope>
    <source>
        <strain evidence="3 4">IBSBF 435</strain>
    </source>
</reference>
<keyword evidence="4" id="KW-1185">Reference proteome</keyword>
<dbReference type="Gene3D" id="2.30.330.10">
    <property type="entry name" value="SpoA-like"/>
    <property type="match status" value="1"/>
</dbReference>
<dbReference type="InterPro" id="IPR058805">
    <property type="entry name" value="SpaO_FliMN_C_rel"/>
</dbReference>
<gene>
    <name evidence="3" type="ORF">EB241_07135</name>
</gene>
<dbReference type="EMBL" id="RHHM01000004">
    <property type="protein sequence ID" value="RQM38953.1"/>
    <property type="molecule type" value="Genomic_DNA"/>
</dbReference>
<feature type="domain" description="Flagellar motor switch protein FliN-like C-terminal" evidence="1">
    <location>
        <begin position="226"/>
        <end position="294"/>
    </location>
</feature>
<proteinExistence type="predicted"/>
<protein>
    <submittedName>
        <fullName evidence="3">Type III secretion system protein</fullName>
    </submittedName>
</protein>
<dbReference type="InterPro" id="IPR001543">
    <property type="entry name" value="FliN-like_C"/>
</dbReference>
<dbReference type="InterPro" id="IPR036429">
    <property type="entry name" value="SpoA-like_sf"/>
</dbReference>
<evidence type="ECO:0000259" key="2">
    <source>
        <dbReference type="Pfam" id="PF26304"/>
    </source>
</evidence>
<sequence length="308" mass="35417">MSLWRHLRQYDARQTPLERHVREHPGSKIAAMREDCRYLCLSLNNAAQDEAEAYLDLDRWLCEMAVHLPGIAWQQVPSGYLLRWLNNMQLSFLVENTLWNVQAMTMFNQELPGEMLLIPAKPCPLLCFQWPVTQNRDMQTGGRLYAQMPFTLRYVLGNSQLPLSVLIDVALGDLLLITRYSPCLTIGQRRLFTFHYHQDQEIIVEQQIYEESQEYRAEEEALLQWSKLPVDIEFVLDSHTVTLAELNNIAPGEVMPLSPQAEKTVKIYLNKALFARGELVALESGMLAVEINQINQLADGLVDYPNAE</sequence>
<dbReference type="AlphaFoldDB" id="A0A3N6SGC3"/>
<dbReference type="RefSeq" id="WP_124232476.1">
    <property type="nucleotide sequence ID" value="NZ_RHHM01000004.1"/>
</dbReference>